<dbReference type="SMART" id="SM00729">
    <property type="entry name" value="Elp3"/>
    <property type="match status" value="1"/>
</dbReference>
<protein>
    <recommendedName>
        <fullName evidence="11 14">tRNA-2-methylthio-N(6)-dimethylallyladenosine synthase</fullName>
        <ecNumber evidence="9 14">2.8.4.3</ecNumber>
    </recommendedName>
    <alternativeName>
        <fullName evidence="13 14">(Dimethylallyl)adenosine tRNA methylthiotransferase MiaB</fullName>
    </alternativeName>
    <alternativeName>
        <fullName evidence="12 14">tRNA-i(6)A37 methylthiotransferase</fullName>
    </alternativeName>
</protein>
<dbReference type="GO" id="GO:0051539">
    <property type="term" value="F:4 iron, 4 sulfur cluster binding"/>
    <property type="evidence" value="ECO:0007669"/>
    <property type="project" value="UniProtKB-UniRule"/>
</dbReference>
<dbReference type="InterPro" id="IPR023404">
    <property type="entry name" value="rSAM_horseshoe"/>
</dbReference>
<dbReference type="Gene3D" id="3.40.50.12160">
    <property type="entry name" value="Methylthiotransferase, N-terminal domain"/>
    <property type="match status" value="1"/>
</dbReference>
<dbReference type="PROSITE" id="PS51918">
    <property type="entry name" value="RADICAL_SAM"/>
    <property type="match status" value="1"/>
</dbReference>
<keyword evidence="5 14" id="KW-0819">tRNA processing</keyword>
<comment type="catalytic activity">
    <reaction evidence="10 14">
        <text>N(6)-dimethylallyladenosine(37) in tRNA + (sulfur carrier)-SH + AH2 + 2 S-adenosyl-L-methionine = 2-methylsulfanyl-N(6)-dimethylallyladenosine(37) in tRNA + (sulfur carrier)-H + 5'-deoxyadenosine + L-methionine + A + S-adenosyl-L-homocysteine + 2 H(+)</text>
        <dbReference type="Rhea" id="RHEA:37067"/>
        <dbReference type="Rhea" id="RHEA-COMP:10375"/>
        <dbReference type="Rhea" id="RHEA-COMP:10376"/>
        <dbReference type="Rhea" id="RHEA-COMP:14737"/>
        <dbReference type="Rhea" id="RHEA-COMP:14739"/>
        <dbReference type="ChEBI" id="CHEBI:13193"/>
        <dbReference type="ChEBI" id="CHEBI:15378"/>
        <dbReference type="ChEBI" id="CHEBI:17319"/>
        <dbReference type="ChEBI" id="CHEBI:17499"/>
        <dbReference type="ChEBI" id="CHEBI:29917"/>
        <dbReference type="ChEBI" id="CHEBI:57844"/>
        <dbReference type="ChEBI" id="CHEBI:57856"/>
        <dbReference type="ChEBI" id="CHEBI:59789"/>
        <dbReference type="ChEBI" id="CHEBI:64428"/>
        <dbReference type="ChEBI" id="CHEBI:74415"/>
        <dbReference type="ChEBI" id="CHEBI:74417"/>
        <dbReference type="EC" id="2.8.4.3"/>
    </reaction>
</comment>
<dbReference type="EMBL" id="JAKGSG010000052">
    <property type="protein sequence ID" value="MCF4122986.1"/>
    <property type="molecule type" value="Genomic_DNA"/>
</dbReference>
<evidence type="ECO:0000256" key="14">
    <source>
        <dbReference type="HAMAP-Rule" id="MF_01864"/>
    </source>
</evidence>
<dbReference type="GO" id="GO:0005829">
    <property type="term" value="C:cytosol"/>
    <property type="evidence" value="ECO:0007669"/>
    <property type="project" value="TreeGrafter"/>
</dbReference>
<organism evidence="18 19">
    <name type="scientific">Antribacter soli</name>
    <dbReference type="NCBI Taxonomy" id="2910976"/>
    <lineage>
        <taxon>Bacteria</taxon>
        <taxon>Bacillati</taxon>
        <taxon>Actinomycetota</taxon>
        <taxon>Actinomycetes</taxon>
        <taxon>Micrococcales</taxon>
        <taxon>Promicromonosporaceae</taxon>
        <taxon>Antribacter</taxon>
    </lineage>
</organism>
<dbReference type="FunFam" id="3.40.50.12160:FF:000003">
    <property type="entry name" value="CDK5 regulatory subunit-associated protein 1"/>
    <property type="match status" value="1"/>
</dbReference>
<dbReference type="GO" id="GO:0035597">
    <property type="term" value="F:tRNA-2-methylthio-N(6)-dimethylallyladenosine(37) synthase activity"/>
    <property type="evidence" value="ECO:0007669"/>
    <property type="project" value="UniProtKB-EC"/>
</dbReference>
<dbReference type="InterPro" id="IPR006463">
    <property type="entry name" value="MiaB_methiolase"/>
</dbReference>
<dbReference type="SUPFAM" id="SSF102114">
    <property type="entry name" value="Radical SAM enzymes"/>
    <property type="match status" value="1"/>
</dbReference>
<keyword evidence="2 14" id="KW-0004">4Fe-4S</keyword>
<evidence type="ECO:0000256" key="11">
    <source>
        <dbReference type="ARBA" id="ARBA00068570"/>
    </source>
</evidence>
<evidence type="ECO:0000256" key="9">
    <source>
        <dbReference type="ARBA" id="ARBA00033765"/>
    </source>
</evidence>
<feature type="domain" description="MTTase N-terminal" evidence="16">
    <location>
        <begin position="1"/>
        <end position="118"/>
    </location>
</feature>
<dbReference type="InterPro" id="IPR005839">
    <property type="entry name" value="Methylthiotransferase"/>
</dbReference>
<evidence type="ECO:0000256" key="7">
    <source>
        <dbReference type="ARBA" id="ARBA00023004"/>
    </source>
</evidence>
<dbReference type="PANTHER" id="PTHR43020">
    <property type="entry name" value="CDK5 REGULATORY SUBUNIT-ASSOCIATED PROTEIN 1"/>
    <property type="match status" value="1"/>
</dbReference>
<keyword evidence="4 14" id="KW-0949">S-adenosyl-L-methionine</keyword>
<dbReference type="InterPro" id="IPR007197">
    <property type="entry name" value="rSAM"/>
</dbReference>
<sequence>MLRTLGCQMNVHDSEHMAGMLEQAGYAPASKEDEASSSADVVVINTCAVRENAANRLYGNLGQLASIKARRPGMQIAVGGCLAQKDRGDIVAKAPWVDVVFGTHNLDALPVLLERARHNEAAQVEIAESLQVFPSTLPTKRESVYAGWVSISVGCNNTCTFCIVPHLRGKERDRRPGEILAEVEALVAAGAIEVTLLGQNVNSYGVEFGDRGAFAKLLRACGQIAGLERVRFTSPHPAAFTDDVIAAMAETPNVMPQLHMPLQSGSDRVLRAMRRSYRSEKFLGILDRVRAAMPDAAITTDIIVGFPGETEEDFLETMRVVEASRFSSAFIFQYSPRPGTPAATMEGQLPKEVVQERFERLLALQERISGEESDAQVGRTLEVLVAEGVGKKDGAKHRLSGRAADNRLVHFAVPALADPRGPREVPQRSEDTSWGEGVGRSPLAGDLAQSAGPAGAGLPEQPVSLDDPRLAAVVDPRLPRPGDVVSVTVTQAAPHHLISDSALTGGFAVRRTRSGDAWAAREKARLGGGEDEHSHGTPAPSGPVSLGLPTLRR</sequence>
<proteinExistence type="inferred from homology"/>
<keyword evidence="6 14" id="KW-0479">Metal-binding</keyword>
<dbReference type="InterPro" id="IPR013848">
    <property type="entry name" value="Methylthiotransferase_N"/>
</dbReference>
<feature type="binding site" evidence="14">
    <location>
        <position position="162"/>
    </location>
    <ligand>
        <name>[4Fe-4S] cluster</name>
        <dbReference type="ChEBI" id="CHEBI:49883"/>
        <label>2</label>
        <note>4Fe-4S-S-AdoMet</note>
    </ligand>
</feature>
<keyword evidence="14" id="KW-0963">Cytoplasm</keyword>
<dbReference type="SFLD" id="SFLDG01082">
    <property type="entry name" value="B12-binding_domain_containing"/>
    <property type="match status" value="1"/>
</dbReference>
<evidence type="ECO:0000259" key="17">
    <source>
        <dbReference type="PROSITE" id="PS51918"/>
    </source>
</evidence>
<evidence type="ECO:0000256" key="3">
    <source>
        <dbReference type="ARBA" id="ARBA00022679"/>
    </source>
</evidence>
<evidence type="ECO:0000256" key="6">
    <source>
        <dbReference type="ARBA" id="ARBA00022723"/>
    </source>
</evidence>
<dbReference type="FunFam" id="3.80.30.20:FF:000001">
    <property type="entry name" value="tRNA-2-methylthio-N(6)-dimethylallyladenosine synthase 2"/>
    <property type="match status" value="1"/>
</dbReference>
<comment type="caution">
    <text evidence="18">The sequence shown here is derived from an EMBL/GenBank/DDBJ whole genome shotgun (WGS) entry which is preliminary data.</text>
</comment>
<dbReference type="NCBIfam" id="TIGR00089">
    <property type="entry name" value="MiaB/RimO family radical SAM methylthiotransferase"/>
    <property type="match status" value="1"/>
</dbReference>
<dbReference type="InterPro" id="IPR020612">
    <property type="entry name" value="Methylthiotransferase_CS"/>
</dbReference>
<feature type="binding site" evidence="14">
    <location>
        <position position="81"/>
    </location>
    <ligand>
        <name>[4Fe-4S] cluster</name>
        <dbReference type="ChEBI" id="CHEBI:49883"/>
        <label>1</label>
    </ligand>
</feature>
<dbReference type="GO" id="GO:0046872">
    <property type="term" value="F:metal ion binding"/>
    <property type="evidence" value="ECO:0007669"/>
    <property type="project" value="UniProtKB-KW"/>
</dbReference>
<accession>A0AA41U8R0</accession>
<evidence type="ECO:0000259" key="16">
    <source>
        <dbReference type="PROSITE" id="PS51449"/>
    </source>
</evidence>
<reference evidence="18" key="1">
    <citation type="submission" date="2022-01" db="EMBL/GenBank/DDBJ databases">
        <title>Antribacter sp. nov., isolated from Guizhou of China.</title>
        <authorList>
            <person name="Chengliang C."/>
            <person name="Ya Z."/>
        </authorList>
    </citation>
    <scope>NUCLEOTIDE SEQUENCE</scope>
    <source>
        <strain evidence="18">KLBMP 9083</strain>
    </source>
</reference>
<comment type="similarity">
    <text evidence="14">Belongs to the methylthiotransferase family. MiaB subfamily.</text>
</comment>
<evidence type="ECO:0000256" key="12">
    <source>
        <dbReference type="ARBA" id="ARBA00080698"/>
    </source>
</evidence>
<evidence type="ECO:0000256" key="15">
    <source>
        <dbReference type="SAM" id="MobiDB-lite"/>
    </source>
</evidence>
<keyword evidence="8 14" id="KW-0411">Iron-sulfur</keyword>
<evidence type="ECO:0000256" key="1">
    <source>
        <dbReference type="ARBA" id="ARBA00003234"/>
    </source>
</evidence>
<dbReference type="InterPro" id="IPR058240">
    <property type="entry name" value="rSAM_sf"/>
</dbReference>
<comment type="subcellular location">
    <subcellularLocation>
        <location evidence="14">Cytoplasm</location>
    </subcellularLocation>
</comment>
<feature type="binding site" evidence="14">
    <location>
        <position position="159"/>
    </location>
    <ligand>
        <name>[4Fe-4S] cluster</name>
        <dbReference type="ChEBI" id="CHEBI:49883"/>
        <label>2</label>
        <note>4Fe-4S-S-AdoMet</note>
    </ligand>
</feature>
<dbReference type="InterPro" id="IPR038135">
    <property type="entry name" value="Methylthiotransferase_N_sf"/>
</dbReference>
<dbReference type="CDD" id="cd01335">
    <property type="entry name" value="Radical_SAM"/>
    <property type="match status" value="1"/>
</dbReference>
<keyword evidence="19" id="KW-1185">Reference proteome</keyword>
<dbReference type="Pfam" id="PF04055">
    <property type="entry name" value="Radical_SAM"/>
    <property type="match status" value="1"/>
</dbReference>
<feature type="binding site" evidence="14">
    <location>
        <position position="47"/>
    </location>
    <ligand>
        <name>[4Fe-4S] cluster</name>
        <dbReference type="ChEBI" id="CHEBI:49883"/>
        <label>1</label>
    </ligand>
</feature>
<evidence type="ECO:0000256" key="10">
    <source>
        <dbReference type="ARBA" id="ARBA00051425"/>
    </source>
</evidence>
<dbReference type="NCBIfam" id="TIGR01574">
    <property type="entry name" value="miaB-methiolase"/>
    <property type="match status" value="1"/>
</dbReference>
<comment type="subunit">
    <text evidence="14">Monomer.</text>
</comment>
<evidence type="ECO:0000256" key="8">
    <source>
        <dbReference type="ARBA" id="ARBA00023014"/>
    </source>
</evidence>
<dbReference type="Proteomes" id="UP001165405">
    <property type="component" value="Unassembled WGS sequence"/>
</dbReference>
<comment type="function">
    <text evidence="1 14">Catalyzes the methylthiolation of N6-(dimethylallyl)adenosine (i(6)A), leading to the formation of 2-methylthio-N6-(dimethylallyl)adenosine (ms(2)i(6)A) at position 37 in tRNAs that read codons beginning with uridine.</text>
</comment>
<dbReference type="SFLD" id="SFLDF00273">
    <property type="entry name" value="(dimethylallyl)adenosine_tRNA"/>
    <property type="match status" value="1"/>
</dbReference>
<feature type="compositionally biased region" description="Basic and acidic residues" evidence="15">
    <location>
        <begin position="521"/>
        <end position="535"/>
    </location>
</feature>
<evidence type="ECO:0000256" key="2">
    <source>
        <dbReference type="ARBA" id="ARBA00022485"/>
    </source>
</evidence>
<evidence type="ECO:0000313" key="19">
    <source>
        <dbReference type="Proteomes" id="UP001165405"/>
    </source>
</evidence>
<keyword evidence="3 14" id="KW-0808">Transferase</keyword>
<evidence type="ECO:0000313" key="18">
    <source>
        <dbReference type="EMBL" id="MCF4122986.1"/>
    </source>
</evidence>
<feature type="region of interest" description="Disordered" evidence="15">
    <location>
        <begin position="417"/>
        <end position="464"/>
    </location>
</feature>
<feature type="region of interest" description="Disordered" evidence="15">
    <location>
        <begin position="521"/>
        <end position="553"/>
    </location>
</feature>
<gene>
    <name evidence="14 18" type="primary">miaB</name>
    <name evidence="18" type="ORF">L1785_18580</name>
</gene>
<feature type="binding site" evidence="14">
    <location>
        <position position="7"/>
    </location>
    <ligand>
        <name>[4Fe-4S] cluster</name>
        <dbReference type="ChEBI" id="CHEBI:49883"/>
        <label>1</label>
    </ligand>
</feature>
<dbReference type="InterPro" id="IPR006638">
    <property type="entry name" value="Elp3/MiaA/NifB-like_rSAM"/>
</dbReference>
<dbReference type="Pfam" id="PF00919">
    <property type="entry name" value="UPF0004"/>
    <property type="match status" value="1"/>
</dbReference>
<dbReference type="SFLD" id="SFLDS00029">
    <property type="entry name" value="Radical_SAM"/>
    <property type="match status" value="1"/>
</dbReference>
<dbReference type="EC" id="2.8.4.3" evidence="9 14"/>
<dbReference type="HAMAP" id="MF_01864">
    <property type="entry name" value="tRNA_metthiotr_MiaB"/>
    <property type="match status" value="1"/>
</dbReference>
<dbReference type="AlphaFoldDB" id="A0AA41U8R0"/>
<evidence type="ECO:0000256" key="13">
    <source>
        <dbReference type="ARBA" id="ARBA00081141"/>
    </source>
</evidence>
<dbReference type="PROSITE" id="PS51449">
    <property type="entry name" value="MTTASE_N"/>
    <property type="match status" value="1"/>
</dbReference>
<dbReference type="PANTHER" id="PTHR43020:SF2">
    <property type="entry name" value="MITOCHONDRIAL TRNA METHYLTHIOTRANSFERASE CDK5RAP1"/>
    <property type="match status" value="1"/>
</dbReference>
<feature type="binding site" evidence="14">
    <location>
        <position position="155"/>
    </location>
    <ligand>
        <name>[4Fe-4S] cluster</name>
        <dbReference type="ChEBI" id="CHEBI:49883"/>
        <label>2</label>
        <note>4Fe-4S-S-AdoMet</note>
    </ligand>
</feature>
<name>A0AA41U8R0_9MICO</name>
<feature type="domain" description="Radical SAM core" evidence="17">
    <location>
        <begin position="141"/>
        <end position="371"/>
    </location>
</feature>
<evidence type="ECO:0000256" key="5">
    <source>
        <dbReference type="ARBA" id="ARBA00022694"/>
    </source>
</evidence>
<dbReference type="Gene3D" id="3.80.30.20">
    <property type="entry name" value="tm_1862 like domain"/>
    <property type="match status" value="1"/>
</dbReference>
<evidence type="ECO:0000256" key="4">
    <source>
        <dbReference type="ARBA" id="ARBA00022691"/>
    </source>
</evidence>
<dbReference type="PROSITE" id="PS01278">
    <property type="entry name" value="MTTASE_RADICAL"/>
    <property type="match status" value="1"/>
</dbReference>
<dbReference type="SFLD" id="SFLDG01061">
    <property type="entry name" value="methylthiotransferase"/>
    <property type="match status" value="1"/>
</dbReference>
<keyword evidence="7 14" id="KW-0408">Iron</keyword>
<feature type="compositionally biased region" description="Basic and acidic residues" evidence="15">
    <location>
        <begin position="420"/>
        <end position="431"/>
    </location>
</feature>
<comment type="cofactor">
    <cofactor evidence="14">
        <name>[4Fe-4S] cluster</name>
        <dbReference type="ChEBI" id="CHEBI:49883"/>
    </cofactor>
    <text evidence="14">Binds 2 [4Fe-4S] clusters. One cluster is coordinated with 3 cysteines and an exchangeable S-adenosyl-L-methionine.</text>
</comment>